<proteinExistence type="inferred from homology"/>
<dbReference type="PANTHER" id="PTHR30023:SF0">
    <property type="entry name" value="PENICILLIN-SENSITIVE CARBOXYPEPTIDASE A"/>
    <property type="match status" value="1"/>
</dbReference>
<dbReference type="EC" id="3.4.16.4" evidence="4"/>
<dbReference type="GO" id="GO:0006508">
    <property type="term" value="P:proteolysis"/>
    <property type="evidence" value="ECO:0007669"/>
    <property type="project" value="InterPro"/>
</dbReference>
<dbReference type="InterPro" id="IPR012338">
    <property type="entry name" value="Beta-lactam/transpept-like"/>
</dbReference>
<reference evidence="4 5" key="1">
    <citation type="submission" date="2019-09" db="EMBL/GenBank/DDBJ databases">
        <title>Phylogeny of genus Pseudoclavibacter and closely related genus.</title>
        <authorList>
            <person name="Li Y."/>
        </authorList>
    </citation>
    <scope>NUCLEOTIDE SEQUENCE [LARGE SCALE GENOMIC DNA]</scope>
    <source>
        <strain evidence="4 5">THG-MD12</strain>
    </source>
</reference>
<dbReference type="PRINTS" id="PR00922">
    <property type="entry name" value="DADACBPTASE3"/>
</dbReference>
<dbReference type="Proteomes" id="UP000490386">
    <property type="component" value="Unassembled WGS sequence"/>
</dbReference>
<dbReference type="GO" id="GO:0000270">
    <property type="term" value="P:peptidoglycan metabolic process"/>
    <property type="evidence" value="ECO:0007669"/>
    <property type="project" value="TreeGrafter"/>
</dbReference>
<accession>A0A7J5AZP5</accession>
<keyword evidence="3" id="KW-0812">Transmembrane</keyword>
<gene>
    <name evidence="4" type="primary">dacB</name>
    <name evidence="4" type="ORF">F8O03_12315</name>
</gene>
<dbReference type="EMBL" id="WBJX01000004">
    <property type="protein sequence ID" value="KAB1637077.1"/>
    <property type="molecule type" value="Genomic_DNA"/>
</dbReference>
<dbReference type="InterPro" id="IPR000667">
    <property type="entry name" value="Peptidase_S13"/>
</dbReference>
<keyword evidence="3" id="KW-0472">Membrane</keyword>
<keyword evidence="5" id="KW-1185">Reference proteome</keyword>
<protein>
    <submittedName>
        <fullName evidence="4">D-alanyl-D-alanine carboxypeptidase/D-alanyl-D-alanine-endopeptidase</fullName>
        <ecNumber evidence="4">3.4.16.4</ecNumber>
    </submittedName>
</protein>
<dbReference type="PANTHER" id="PTHR30023">
    <property type="entry name" value="D-ALANYL-D-ALANINE CARBOXYPEPTIDASE"/>
    <property type="match status" value="1"/>
</dbReference>
<dbReference type="SUPFAM" id="SSF56601">
    <property type="entry name" value="beta-lactamase/transpeptidase-like"/>
    <property type="match status" value="1"/>
</dbReference>
<keyword evidence="3" id="KW-1133">Transmembrane helix</keyword>
<evidence type="ECO:0000256" key="2">
    <source>
        <dbReference type="ARBA" id="ARBA00022801"/>
    </source>
</evidence>
<feature type="transmembrane region" description="Helical" evidence="3">
    <location>
        <begin position="34"/>
        <end position="64"/>
    </location>
</feature>
<dbReference type="Pfam" id="PF02113">
    <property type="entry name" value="Peptidase_S13"/>
    <property type="match status" value="2"/>
</dbReference>
<organism evidence="4 5">
    <name type="scientific">Pseudoclavibacter terrae</name>
    <dbReference type="NCBI Taxonomy" id="1530195"/>
    <lineage>
        <taxon>Bacteria</taxon>
        <taxon>Bacillati</taxon>
        <taxon>Actinomycetota</taxon>
        <taxon>Actinomycetes</taxon>
        <taxon>Micrococcales</taxon>
        <taxon>Microbacteriaceae</taxon>
        <taxon>Pseudoclavibacter</taxon>
    </lineage>
</organism>
<comment type="caution">
    <text evidence="4">The sequence shown here is derived from an EMBL/GenBank/DDBJ whole genome shotgun (WGS) entry which is preliminary data.</text>
</comment>
<dbReference type="GO" id="GO:0009002">
    <property type="term" value="F:serine-type D-Ala-D-Ala carboxypeptidase activity"/>
    <property type="evidence" value="ECO:0007669"/>
    <property type="project" value="UniProtKB-EC"/>
</dbReference>
<sequence length="487" mass="49265">MARRHETRIAQVPFGGDMAGSGSARTRRPGAGRLIGFALAGVLALGAGFAAGGGGFAVAAPAFAGEAHELGPKTLGAVRETPVEAPAAEPVRTCSIEDVASAGAALDFHGVVVDTQSGETVYERKATDAVPTASVMKLLTTTAAIEVLGPDFRIPTRVYAGSEPGSVVIVGGGDVTLASTDTGAASYYSGATATLADLAAQTRTAWANDPSLSGTALTQVLVDESAFSGAEWQPSWSQADRTDGYISPISALMVDGGRQDPASLVSPRTEDPSGAAAAAFATRLGASTTGANGSAPDGAKLLGEVWSQPVSELVHYALIDSDNNVAEMLARLVAIEQGVGTDFGAIQDSTSKALTTLGLDTSGLVLADGSGLSADNRVPPELVAELLQTISQPDVAASQLLDDLPASGQTGTLQSRLTPLGVPQGAITAKTGWINEVYGLAGYLTAADGSRLTFAFFVVGAVTPANRDALDTIAARTYSCGASLANW</sequence>
<evidence type="ECO:0000313" key="5">
    <source>
        <dbReference type="Proteomes" id="UP000490386"/>
    </source>
</evidence>
<dbReference type="AlphaFoldDB" id="A0A7J5AZP5"/>
<keyword evidence="2 4" id="KW-0378">Hydrolase</keyword>
<dbReference type="Gene3D" id="3.40.710.10">
    <property type="entry name" value="DD-peptidase/beta-lactamase superfamily"/>
    <property type="match status" value="2"/>
</dbReference>
<evidence type="ECO:0000256" key="1">
    <source>
        <dbReference type="ARBA" id="ARBA00006096"/>
    </source>
</evidence>
<keyword evidence="4" id="KW-0645">Protease</keyword>
<keyword evidence="4" id="KW-0121">Carboxypeptidase</keyword>
<evidence type="ECO:0000256" key="3">
    <source>
        <dbReference type="SAM" id="Phobius"/>
    </source>
</evidence>
<comment type="similarity">
    <text evidence="1">Belongs to the peptidase S13 family.</text>
</comment>
<name>A0A7J5AZP5_9MICO</name>
<dbReference type="RefSeq" id="WP_167516565.1">
    <property type="nucleotide sequence ID" value="NZ_WBJX01000004.1"/>
</dbReference>
<dbReference type="NCBIfam" id="TIGR00666">
    <property type="entry name" value="PBP4"/>
    <property type="match status" value="1"/>
</dbReference>
<evidence type="ECO:0000313" key="4">
    <source>
        <dbReference type="EMBL" id="KAB1637077.1"/>
    </source>
</evidence>